<organism evidence="2 3">
    <name type="scientific">Cirrhinus molitorella</name>
    <name type="common">mud carp</name>
    <dbReference type="NCBI Taxonomy" id="172907"/>
    <lineage>
        <taxon>Eukaryota</taxon>
        <taxon>Metazoa</taxon>
        <taxon>Chordata</taxon>
        <taxon>Craniata</taxon>
        <taxon>Vertebrata</taxon>
        <taxon>Euteleostomi</taxon>
        <taxon>Actinopterygii</taxon>
        <taxon>Neopterygii</taxon>
        <taxon>Teleostei</taxon>
        <taxon>Ostariophysi</taxon>
        <taxon>Cypriniformes</taxon>
        <taxon>Cyprinidae</taxon>
        <taxon>Labeoninae</taxon>
        <taxon>Labeonini</taxon>
        <taxon>Cirrhinus</taxon>
    </lineage>
</organism>
<gene>
    <name evidence="2" type="ORF">Q8A67_008130</name>
</gene>
<proteinExistence type="predicted"/>
<dbReference type="Proteomes" id="UP001187343">
    <property type="component" value="Unassembled WGS sequence"/>
</dbReference>
<feature type="compositionally biased region" description="Low complexity" evidence="1">
    <location>
        <begin position="121"/>
        <end position="130"/>
    </location>
</feature>
<feature type="region of interest" description="Disordered" evidence="1">
    <location>
        <begin position="99"/>
        <end position="158"/>
    </location>
</feature>
<comment type="caution">
    <text evidence="2">The sequence shown here is derived from an EMBL/GenBank/DDBJ whole genome shotgun (WGS) entry which is preliminary data.</text>
</comment>
<reference evidence="2" key="1">
    <citation type="submission" date="2023-08" db="EMBL/GenBank/DDBJ databases">
        <title>Chromosome-level Genome Assembly of mud carp (Cirrhinus molitorella).</title>
        <authorList>
            <person name="Liu H."/>
        </authorList>
    </citation>
    <scope>NUCLEOTIDE SEQUENCE</scope>
    <source>
        <strain evidence="2">Prfri</strain>
        <tissue evidence="2">Muscle</tissue>
    </source>
</reference>
<evidence type="ECO:0000313" key="2">
    <source>
        <dbReference type="EMBL" id="KAK2903417.1"/>
    </source>
</evidence>
<protein>
    <submittedName>
        <fullName evidence="2">Uncharacterized protein</fullName>
    </submittedName>
</protein>
<keyword evidence="3" id="KW-1185">Reference proteome</keyword>
<dbReference type="AlphaFoldDB" id="A0AA88U0Y3"/>
<sequence>MLKCLSRNSLRPNDKPEFASNPLRSFLPSKVLPPSPRLLHEADALPGQPHTHQDTEANPFGSTSETSNHFTGVLLLFSCMMNKAELYKLYITLQSASFSPRSNTAPKTANRASKAYKAQNFPFSTPPSFRSRSDPPRVSGRSGRHSANPGHAATRPRSPLASVLPLSTAVLATAPPAIGLLALSQPLNLFLPPLTNLCFSNGKSFTGLSGLHKPHPLPVADSYSS</sequence>
<accession>A0AA88U0Y3</accession>
<evidence type="ECO:0000256" key="1">
    <source>
        <dbReference type="SAM" id="MobiDB-lite"/>
    </source>
</evidence>
<name>A0AA88U0Y3_9TELE</name>
<evidence type="ECO:0000313" key="3">
    <source>
        <dbReference type="Proteomes" id="UP001187343"/>
    </source>
</evidence>
<feature type="compositionally biased region" description="Polar residues" evidence="1">
    <location>
        <begin position="99"/>
        <end position="111"/>
    </location>
</feature>
<dbReference type="EMBL" id="JAUYZG010000007">
    <property type="protein sequence ID" value="KAK2903417.1"/>
    <property type="molecule type" value="Genomic_DNA"/>
</dbReference>
<feature type="region of interest" description="Disordered" evidence="1">
    <location>
        <begin position="1"/>
        <end position="64"/>
    </location>
</feature>
<feature type="compositionally biased region" description="Polar residues" evidence="1">
    <location>
        <begin position="1"/>
        <end position="11"/>
    </location>
</feature>